<name>A0ABP6WJJ7_9PSEU</name>
<evidence type="ECO:0000256" key="1">
    <source>
        <dbReference type="SAM" id="MobiDB-lite"/>
    </source>
</evidence>
<evidence type="ECO:0000313" key="3">
    <source>
        <dbReference type="Proteomes" id="UP001500689"/>
    </source>
</evidence>
<feature type="region of interest" description="Disordered" evidence="1">
    <location>
        <begin position="20"/>
        <end position="122"/>
    </location>
</feature>
<organism evidence="2 3">
    <name type="scientific">Amycolatopsis ultiminotia</name>
    <dbReference type="NCBI Taxonomy" id="543629"/>
    <lineage>
        <taxon>Bacteria</taxon>
        <taxon>Bacillati</taxon>
        <taxon>Actinomycetota</taxon>
        <taxon>Actinomycetes</taxon>
        <taxon>Pseudonocardiales</taxon>
        <taxon>Pseudonocardiaceae</taxon>
        <taxon>Amycolatopsis</taxon>
    </lineage>
</organism>
<gene>
    <name evidence="2" type="ORF">GCM10022222_39000</name>
</gene>
<protein>
    <submittedName>
        <fullName evidence="2">Uncharacterized protein</fullName>
    </submittedName>
</protein>
<proteinExistence type="predicted"/>
<accession>A0ABP6WJJ7</accession>
<reference evidence="3" key="1">
    <citation type="journal article" date="2019" name="Int. J. Syst. Evol. Microbiol.">
        <title>The Global Catalogue of Microorganisms (GCM) 10K type strain sequencing project: providing services to taxonomists for standard genome sequencing and annotation.</title>
        <authorList>
            <consortium name="The Broad Institute Genomics Platform"/>
            <consortium name="The Broad Institute Genome Sequencing Center for Infectious Disease"/>
            <person name="Wu L."/>
            <person name="Ma J."/>
        </authorList>
    </citation>
    <scope>NUCLEOTIDE SEQUENCE [LARGE SCALE GENOMIC DNA]</scope>
    <source>
        <strain evidence="3">JCM 16898</strain>
    </source>
</reference>
<keyword evidence="3" id="KW-1185">Reference proteome</keyword>
<sequence>MPPLRMDTTALGALLMAEYGWDRPDRSASSVPEPRRGQPPDLPDSAGKAPPRAGRHYETRNVTDDGASSPGRLINRALQATSSAPTFPPSSAPSTNSPSKTRQLREQLAYPDPDLVPCPGRW</sequence>
<evidence type="ECO:0000313" key="2">
    <source>
        <dbReference type="EMBL" id="GAA3551631.1"/>
    </source>
</evidence>
<dbReference type="Proteomes" id="UP001500689">
    <property type="component" value="Unassembled WGS sequence"/>
</dbReference>
<comment type="caution">
    <text evidence="2">The sequence shown here is derived from an EMBL/GenBank/DDBJ whole genome shotgun (WGS) entry which is preliminary data.</text>
</comment>
<dbReference type="EMBL" id="BAAAZN010000007">
    <property type="protein sequence ID" value="GAA3551631.1"/>
    <property type="molecule type" value="Genomic_DNA"/>
</dbReference>